<keyword evidence="3 4" id="KW-0418">Kinase</keyword>
<dbReference type="InterPro" id="IPR036129">
    <property type="entry name" value="Glycerate_kinase_sf"/>
</dbReference>
<dbReference type="PANTHER" id="PTHR21599:SF0">
    <property type="entry name" value="GLYCERATE KINASE"/>
    <property type="match status" value="1"/>
</dbReference>
<evidence type="ECO:0000313" key="5">
    <source>
        <dbReference type="EMBL" id="KAD4059990.1"/>
    </source>
</evidence>
<evidence type="ECO:0000256" key="1">
    <source>
        <dbReference type="ARBA" id="ARBA00006284"/>
    </source>
</evidence>
<keyword evidence="6" id="KW-1185">Reference proteome</keyword>
<dbReference type="Gene3D" id="3.90.1510.10">
    <property type="entry name" value="Glycerate kinase, domain 2"/>
    <property type="match status" value="1"/>
</dbReference>
<protein>
    <submittedName>
        <fullName evidence="5">Glycerate kinase</fullName>
        <ecNumber evidence="5">2.7.1.-</ecNumber>
    </submittedName>
</protein>
<dbReference type="Proteomes" id="UP000326852">
    <property type="component" value="Unassembled WGS sequence"/>
</dbReference>
<dbReference type="PIRSF" id="PIRSF006078">
    <property type="entry name" value="GlxK"/>
    <property type="match status" value="1"/>
</dbReference>
<dbReference type="AlphaFoldDB" id="A0A5N6MTH3"/>
<organism evidence="5 6">
    <name type="scientific">Arthrobacter yangruifuii</name>
    <dbReference type="NCBI Taxonomy" id="2606616"/>
    <lineage>
        <taxon>Bacteria</taxon>
        <taxon>Bacillati</taxon>
        <taxon>Actinomycetota</taxon>
        <taxon>Actinomycetes</taxon>
        <taxon>Micrococcales</taxon>
        <taxon>Micrococcaceae</taxon>
        <taxon>Arthrobacter</taxon>
    </lineage>
</organism>
<dbReference type="PANTHER" id="PTHR21599">
    <property type="entry name" value="GLYCERATE KINASE"/>
    <property type="match status" value="1"/>
</dbReference>
<dbReference type="RefSeq" id="WP_152271234.1">
    <property type="nucleotide sequence ID" value="NZ_VTFX01000001.1"/>
</dbReference>
<accession>A0A5N6MTH3</accession>
<dbReference type="SUPFAM" id="SSF110738">
    <property type="entry name" value="Glycerate kinase I"/>
    <property type="match status" value="1"/>
</dbReference>
<dbReference type="InterPro" id="IPR004381">
    <property type="entry name" value="Glycerate_kinase"/>
</dbReference>
<dbReference type="EC" id="2.7.1.-" evidence="5"/>
<dbReference type="EMBL" id="VTFX01000001">
    <property type="protein sequence ID" value="KAD4059990.1"/>
    <property type="molecule type" value="Genomic_DNA"/>
</dbReference>
<dbReference type="GO" id="GO:0008887">
    <property type="term" value="F:glycerate kinase activity"/>
    <property type="evidence" value="ECO:0007669"/>
    <property type="project" value="UniProtKB-UniRule"/>
</dbReference>
<dbReference type="InterPro" id="IPR018197">
    <property type="entry name" value="Glycerate_kinase_RE-like"/>
</dbReference>
<gene>
    <name evidence="5" type="ORF">GD627_02640</name>
</gene>
<dbReference type="Pfam" id="PF02595">
    <property type="entry name" value="Gly_kinase"/>
    <property type="match status" value="1"/>
</dbReference>
<keyword evidence="2 4" id="KW-0808">Transferase</keyword>
<name>A0A5N6MTH3_9MICC</name>
<reference evidence="5 6" key="1">
    <citation type="submission" date="2019-08" db="EMBL/GenBank/DDBJ databases">
        <title>Arthrobacter sp. nov., isolated from plateau pika and Tibetan wild ass.</title>
        <authorList>
            <person name="Ge Y."/>
        </authorList>
    </citation>
    <scope>NUCLEOTIDE SEQUENCE [LARGE SCALE GENOMIC DNA]</scope>
    <source>
        <strain evidence="5 6">785</strain>
    </source>
</reference>
<evidence type="ECO:0000256" key="3">
    <source>
        <dbReference type="ARBA" id="ARBA00022777"/>
    </source>
</evidence>
<sequence>MPNSRPPLIVVAPDSFKGSISAAGAAAAMARGARFAFGAAARIIEIPMADGGEGTLDALLAAWRCPPLFTAATDALGRPKTARYGVSADGLTGIIEAAEGNGLPDVLDVPLQPLRADSYGVGTIAGHLLDEGVEEILLCIGGSASTDGGTGLLSALGVRFLDATGNPVAPGGAGLGAIHTVDVSGLHPRAAAVKWRVAVDVANPLCGEQGAAAVFGPQKGAGPEDVKLLDAGLANLARVLTDFRPPVESNGRPGTYLTAPGFGAAGGLPLSLVALLGAETVPGAELVSDAVGLRAALAHADVVLTGEGCLDTQSLGGKVVDAVRRLAPSASPLVVVAGTVQLSAAQSMEAGITVAVSIARGPATLAELTANAELLIEDAAARACCGLAFLPGTERSFGLAESA</sequence>
<dbReference type="GO" id="GO:0031388">
    <property type="term" value="P:organic acid phosphorylation"/>
    <property type="evidence" value="ECO:0007669"/>
    <property type="project" value="UniProtKB-UniRule"/>
</dbReference>
<comment type="caution">
    <text evidence="5">The sequence shown here is derived from an EMBL/GenBank/DDBJ whole genome shotgun (WGS) entry which is preliminary data.</text>
</comment>
<dbReference type="Gene3D" id="3.40.50.10350">
    <property type="entry name" value="Glycerate kinase, domain 1"/>
    <property type="match status" value="1"/>
</dbReference>
<dbReference type="InterPro" id="IPR018193">
    <property type="entry name" value="Glyc_kinase_flavodox-like_fold"/>
</dbReference>
<proteinExistence type="inferred from homology"/>
<dbReference type="NCBIfam" id="TIGR00045">
    <property type="entry name" value="glycerate kinase"/>
    <property type="match status" value="1"/>
</dbReference>
<evidence type="ECO:0000256" key="2">
    <source>
        <dbReference type="ARBA" id="ARBA00022679"/>
    </source>
</evidence>
<evidence type="ECO:0000313" key="6">
    <source>
        <dbReference type="Proteomes" id="UP000326852"/>
    </source>
</evidence>
<evidence type="ECO:0000256" key="4">
    <source>
        <dbReference type="PIRNR" id="PIRNR006078"/>
    </source>
</evidence>
<comment type="similarity">
    <text evidence="1 4">Belongs to the glycerate kinase type-1 family.</text>
</comment>